<dbReference type="EMBL" id="AE017355">
    <property type="protein sequence ID" value="AAT59221.1"/>
    <property type="molecule type" value="Genomic_DNA"/>
</dbReference>
<name>Q6HML2_BACHK</name>
<protein>
    <submittedName>
        <fullName evidence="1">Uncharacterized protein</fullName>
    </submittedName>
</protein>
<gene>
    <name evidence="1" type="ordered locus">BT9727_0867</name>
</gene>
<evidence type="ECO:0000313" key="2">
    <source>
        <dbReference type="Proteomes" id="UP000001301"/>
    </source>
</evidence>
<dbReference type="Proteomes" id="UP000001301">
    <property type="component" value="Chromosome"/>
</dbReference>
<reference evidence="1 2" key="1">
    <citation type="journal article" date="2006" name="J. Bacteriol.">
        <title>Pathogenomic sequence analysis of Bacillus cereus and Bacillus thuringiensis isolates closely related to Bacillus anthracis.</title>
        <authorList>
            <person name="Han C.S."/>
            <person name="Xie G."/>
            <person name="Challacombe J.F."/>
            <person name="Altherr M.R."/>
            <person name="Bhotika S.S."/>
            <person name="Brown N."/>
            <person name="Bruce D."/>
            <person name="Campbell C.S."/>
            <person name="Campbell M.L."/>
            <person name="Chen J."/>
            <person name="Chertkov O."/>
            <person name="Cleland C."/>
            <person name="Dimitrijevic M."/>
            <person name="Doggett N.A."/>
            <person name="Fawcett J.J."/>
            <person name="Glavina T."/>
            <person name="Goodwin L.A."/>
            <person name="Green L.D."/>
            <person name="Hill K.K."/>
            <person name="Hitchcock P."/>
            <person name="Jackson P.J."/>
            <person name="Keim P."/>
            <person name="Kewalramani A.R."/>
            <person name="Longmire J."/>
            <person name="Lucas S."/>
            <person name="Malfatti S."/>
            <person name="McMurry K."/>
            <person name="Meincke L.J."/>
            <person name="Misra M."/>
            <person name="Moseman B.L."/>
            <person name="Mundt M."/>
            <person name="Munk A.C."/>
            <person name="Okinaka R.T."/>
            <person name="Parson-Quintana B."/>
            <person name="Reilly L.P."/>
            <person name="Richardson P."/>
            <person name="Robinson D.L."/>
            <person name="Rubin E."/>
            <person name="Saunders E."/>
            <person name="Tapia R."/>
            <person name="Tesmer J.G."/>
            <person name="Thayer N."/>
            <person name="Thompson L.S."/>
            <person name="Tice H."/>
            <person name="Ticknor L.O."/>
            <person name="Wills P.L."/>
            <person name="Brettin T.S."/>
            <person name="Gilna P."/>
        </authorList>
    </citation>
    <scope>NUCLEOTIDE SEQUENCE [LARGE SCALE GENOMIC DNA]</scope>
    <source>
        <strain evidence="1 2">97-27</strain>
    </source>
</reference>
<dbReference type="KEGG" id="btk:BT9727_0867"/>
<dbReference type="HOGENOM" id="CLU_2300065_0_0_9"/>
<proteinExistence type="predicted"/>
<evidence type="ECO:0000313" key="1">
    <source>
        <dbReference type="EMBL" id="AAT59221.1"/>
    </source>
</evidence>
<sequence>MFLMIQNRILQQEEIISLIQNFYATNNMQQLTDKMSKFININLEKYKIKRAQEYITNSKEKMTMLILSYHNESIEIIFLKEKTKQIIIATILDGQQIMIA</sequence>
<dbReference type="PATRIC" id="fig|281309.8.peg.910"/>
<organism evidence="1 2">
    <name type="scientific">Bacillus thuringiensis subsp. konkukian (strain 97-27)</name>
    <dbReference type="NCBI Taxonomy" id="281309"/>
    <lineage>
        <taxon>Bacteria</taxon>
        <taxon>Bacillati</taxon>
        <taxon>Bacillota</taxon>
        <taxon>Bacilli</taxon>
        <taxon>Bacillales</taxon>
        <taxon>Bacillaceae</taxon>
        <taxon>Bacillus</taxon>
        <taxon>Bacillus cereus group</taxon>
    </lineage>
</organism>
<accession>Q6HML2</accession>
<dbReference type="AlphaFoldDB" id="Q6HML2"/>